<feature type="compositionally biased region" description="Basic residues" evidence="1">
    <location>
        <begin position="248"/>
        <end position="261"/>
    </location>
</feature>
<feature type="non-terminal residue" evidence="2">
    <location>
        <position position="310"/>
    </location>
</feature>
<reference evidence="2" key="2">
    <citation type="submission" date="2021-08" db="EMBL/GenBank/DDBJ databases">
        <authorList>
            <person name="Gostincar C."/>
            <person name="Sun X."/>
            <person name="Song Z."/>
            <person name="Gunde-Cimerman N."/>
        </authorList>
    </citation>
    <scope>NUCLEOTIDE SEQUENCE</scope>
    <source>
        <strain evidence="2">EXF-8016</strain>
    </source>
</reference>
<sequence length="310" mass="35315">MANMMSSFTALPPEIRSLVYNMLLHDTLSNKKRLIYDGACPECCTTSCQEPEKHDKVLPFAYRKFNALTFPHKTLYVHLADFGDLLRLAATCKVLRSEILILVWSNVDIFIKSNDLAKTLTHIFEDCLSIECCNFIRTLHIDIPRPVQEQPDGPDHTKSIVKLIHHRLPQLEELILSFDEDRSRQSLRFSQVAMSVLASLPLRISVEFGKHSQDELSPPQLGTINPHAIRESAFKRDKALLDAIRSGREKRKQKKAEKKRRNEAIDGTEDTIDTHSSSLNTQLSEINTEQEIGVEDALEVTERLRSLMIG</sequence>
<evidence type="ECO:0000313" key="3">
    <source>
        <dbReference type="Proteomes" id="UP000767238"/>
    </source>
</evidence>
<feature type="region of interest" description="Disordered" evidence="1">
    <location>
        <begin position="245"/>
        <end position="277"/>
    </location>
</feature>
<dbReference type="AlphaFoldDB" id="A0A9P8GFD5"/>
<proteinExistence type="predicted"/>
<protein>
    <recommendedName>
        <fullName evidence="4">F-box domain-containing protein</fullName>
    </recommendedName>
</protein>
<reference evidence="2" key="1">
    <citation type="journal article" date="2021" name="J Fungi (Basel)">
        <title>Virulence traits and population genomics of the black yeast Aureobasidium melanogenum.</title>
        <authorList>
            <person name="Cernosa A."/>
            <person name="Sun X."/>
            <person name="Gostincar C."/>
            <person name="Fang C."/>
            <person name="Gunde-Cimerman N."/>
            <person name="Song Z."/>
        </authorList>
    </citation>
    <scope>NUCLEOTIDE SEQUENCE</scope>
    <source>
        <strain evidence="2">EXF-8016</strain>
    </source>
</reference>
<dbReference type="EMBL" id="JAHFYH010000053">
    <property type="protein sequence ID" value="KAH0217830.1"/>
    <property type="molecule type" value="Genomic_DNA"/>
</dbReference>
<organism evidence="2 3">
    <name type="scientific">Aureobasidium melanogenum</name>
    <name type="common">Aureobasidium pullulans var. melanogenum</name>
    <dbReference type="NCBI Taxonomy" id="46634"/>
    <lineage>
        <taxon>Eukaryota</taxon>
        <taxon>Fungi</taxon>
        <taxon>Dikarya</taxon>
        <taxon>Ascomycota</taxon>
        <taxon>Pezizomycotina</taxon>
        <taxon>Dothideomycetes</taxon>
        <taxon>Dothideomycetidae</taxon>
        <taxon>Dothideales</taxon>
        <taxon>Saccotheciaceae</taxon>
        <taxon>Aureobasidium</taxon>
    </lineage>
</organism>
<evidence type="ECO:0008006" key="4">
    <source>
        <dbReference type="Google" id="ProtNLM"/>
    </source>
</evidence>
<name>A0A9P8GFD5_AURME</name>
<comment type="caution">
    <text evidence="2">The sequence shown here is derived from an EMBL/GenBank/DDBJ whole genome shotgun (WGS) entry which is preliminary data.</text>
</comment>
<gene>
    <name evidence="2" type="ORF">KCV03_g6869</name>
</gene>
<accession>A0A9P8GFD5</accession>
<dbReference type="OrthoDB" id="3866434at2759"/>
<dbReference type="Proteomes" id="UP000767238">
    <property type="component" value="Unassembled WGS sequence"/>
</dbReference>
<evidence type="ECO:0000313" key="2">
    <source>
        <dbReference type="EMBL" id="KAH0217830.1"/>
    </source>
</evidence>
<evidence type="ECO:0000256" key="1">
    <source>
        <dbReference type="SAM" id="MobiDB-lite"/>
    </source>
</evidence>